<dbReference type="AlphaFoldDB" id="A0AAV2DYY5"/>
<sequence>MSNESGCFSAVVRLLLCKGHLQTHPSDPIPDPILHTNRSCFIPPKDLYFDCQHVGSDGTRIPPAAPPGIVARLMGLDSLPPATTSSNWRRSSAAARHSVSRSRSVNFVDYLLHLDLSSPSPSSNAQHRRVRTSASFREEILAAQDHPDFFLLYLEDTNKAEKPKARIGSKVTTKSEIRSTISGQSKQRREEGRIRSKGKEMDDQKQIEQRKKTKKKRVAAVAGGAADKPKPSANARGNQVAGSVVVGSVSQLKKKVQSHRRKCPEKPSVNQKEVMVESNFMKKIKNQKPIAIDDGTASSIQTPASRLSGKKRGAKQSRETKGTLSRPSLQKKEAAGLGGDYLERKQPSAVNQVDTARYVAQLVEEDVKGTVWIKNQKKRSNGDDVEEVYEWLEEIFVELGQQLLDLLLGQAVEQLV</sequence>
<feature type="compositionally biased region" description="Polar residues" evidence="1">
    <location>
        <begin position="170"/>
        <end position="185"/>
    </location>
</feature>
<dbReference type="Pfam" id="PF14383">
    <property type="entry name" value="VARLMGL"/>
    <property type="match status" value="1"/>
</dbReference>
<reference evidence="3 4" key="1">
    <citation type="submission" date="2024-04" db="EMBL/GenBank/DDBJ databases">
        <authorList>
            <person name="Fracassetti M."/>
        </authorList>
    </citation>
    <scope>NUCLEOTIDE SEQUENCE [LARGE SCALE GENOMIC DNA]</scope>
</reference>
<dbReference type="EMBL" id="OZ034816">
    <property type="protein sequence ID" value="CAL1378737.1"/>
    <property type="molecule type" value="Genomic_DNA"/>
</dbReference>
<feature type="compositionally biased region" description="Polar residues" evidence="1">
    <location>
        <begin position="296"/>
        <end position="305"/>
    </location>
</feature>
<name>A0AAV2DYY5_9ROSI</name>
<evidence type="ECO:0000256" key="1">
    <source>
        <dbReference type="SAM" id="MobiDB-lite"/>
    </source>
</evidence>
<feature type="region of interest" description="Disordered" evidence="1">
    <location>
        <begin position="287"/>
        <end position="340"/>
    </location>
</feature>
<organism evidence="3 4">
    <name type="scientific">Linum trigynum</name>
    <dbReference type="NCBI Taxonomy" id="586398"/>
    <lineage>
        <taxon>Eukaryota</taxon>
        <taxon>Viridiplantae</taxon>
        <taxon>Streptophyta</taxon>
        <taxon>Embryophyta</taxon>
        <taxon>Tracheophyta</taxon>
        <taxon>Spermatophyta</taxon>
        <taxon>Magnoliopsida</taxon>
        <taxon>eudicotyledons</taxon>
        <taxon>Gunneridae</taxon>
        <taxon>Pentapetalae</taxon>
        <taxon>rosids</taxon>
        <taxon>fabids</taxon>
        <taxon>Malpighiales</taxon>
        <taxon>Linaceae</taxon>
        <taxon>Linum</taxon>
    </lineage>
</organism>
<dbReference type="InterPro" id="IPR032795">
    <property type="entry name" value="DUF3741-assoc"/>
</dbReference>
<evidence type="ECO:0000259" key="2">
    <source>
        <dbReference type="Pfam" id="PF14383"/>
    </source>
</evidence>
<dbReference type="Proteomes" id="UP001497516">
    <property type="component" value="Chromosome 3"/>
</dbReference>
<dbReference type="PANTHER" id="PTHR35499:SF4">
    <property type="entry name" value="ALC-INTERACTING PROTEIN 1"/>
    <property type="match status" value="1"/>
</dbReference>
<evidence type="ECO:0000313" key="4">
    <source>
        <dbReference type="Proteomes" id="UP001497516"/>
    </source>
</evidence>
<proteinExistence type="predicted"/>
<gene>
    <name evidence="3" type="ORF">LTRI10_LOCUS20299</name>
</gene>
<feature type="region of interest" description="Disordered" evidence="1">
    <location>
        <begin position="164"/>
        <end position="239"/>
    </location>
</feature>
<feature type="domain" description="DUF3741" evidence="2">
    <location>
        <begin position="66"/>
        <end position="83"/>
    </location>
</feature>
<feature type="compositionally biased region" description="Basic and acidic residues" evidence="1">
    <location>
        <begin position="187"/>
        <end position="210"/>
    </location>
</feature>
<evidence type="ECO:0000313" key="3">
    <source>
        <dbReference type="EMBL" id="CAL1378737.1"/>
    </source>
</evidence>
<dbReference type="PANTHER" id="PTHR35499">
    <property type="entry name" value="OS05G0128300 PROTEIN"/>
    <property type="match status" value="1"/>
</dbReference>
<protein>
    <recommendedName>
        <fullName evidence="2">DUF3741 domain-containing protein</fullName>
    </recommendedName>
</protein>
<accession>A0AAV2DYY5</accession>
<keyword evidence="4" id="KW-1185">Reference proteome</keyword>